<dbReference type="AlphaFoldDB" id="A0A918VF07"/>
<dbReference type="Pfam" id="PF00501">
    <property type="entry name" value="AMP-binding"/>
    <property type="match status" value="1"/>
</dbReference>
<evidence type="ECO:0000313" key="3">
    <source>
        <dbReference type="EMBL" id="GGZ96009.1"/>
    </source>
</evidence>
<dbReference type="InterPro" id="IPR000873">
    <property type="entry name" value="AMP-dep_synth/lig_dom"/>
</dbReference>
<dbReference type="GO" id="GO:0031177">
    <property type="term" value="F:phosphopantetheine binding"/>
    <property type="evidence" value="ECO:0007669"/>
    <property type="project" value="TreeGrafter"/>
</dbReference>
<protein>
    <submittedName>
        <fullName evidence="3">D-alanine--poly(Phosphoribitol) ligase</fullName>
    </submittedName>
</protein>
<dbReference type="Gene3D" id="3.40.50.12780">
    <property type="entry name" value="N-terminal domain of ligase-like"/>
    <property type="match status" value="1"/>
</dbReference>
<dbReference type="PANTHER" id="PTHR45527:SF1">
    <property type="entry name" value="FATTY ACID SYNTHASE"/>
    <property type="match status" value="1"/>
</dbReference>
<reference evidence="3" key="1">
    <citation type="journal article" date="2014" name="Int. J. Syst. Evol. Microbiol.">
        <title>Complete genome sequence of Corynebacterium casei LMG S-19264T (=DSM 44701T), isolated from a smear-ripened cheese.</title>
        <authorList>
            <consortium name="US DOE Joint Genome Institute (JGI-PGF)"/>
            <person name="Walter F."/>
            <person name="Albersmeier A."/>
            <person name="Kalinowski J."/>
            <person name="Ruckert C."/>
        </authorList>
    </citation>
    <scope>NUCLEOTIDE SEQUENCE</scope>
    <source>
        <strain evidence="3">KCTC 12711</strain>
    </source>
</reference>
<feature type="domain" description="AMP-dependent synthetase/ligase" evidence="1">
    <location>
        <begin position="11"/>
        <end position="366"/>
    </location>
</feature>
<dbReference type="InterPro" id="IPR045851">
    <property type="entry name" value="AMP-bd_C_sf"/>
</dbReference>
<keyword evidence="4" id="KW-1185">Reference proteome</keyword>
<accession>A0A918VF07</accession>
<comment type="caution">
    <text evidence="3">The sequence shown here is derived from an EMBL/GenBank/DDBJ whole genome shotgun (WGS) entry which is preliminary data.</text>
</comment>
<evidence type="ECO:0000259" key="2">
    <source>
        <dbReference type="Pfam" id="PF13193"/>
    </source>
</evidence>
<dbReference type="RefSeq" id="WP_189397977.1">
    <property type="nucleotide sequence ID" value="NZ_BMXA01000001.1"/>
</dbReference>
<organism evidence="3 4">
    <name type="scientific">Arenicella chitinivorans</name>
    <dbReference type="NCBI Taxonomy" id="1329800"/>
    <lineage>
        <taxon>Bacteria</taxon>
        <taxon>Pseudomonadati</taxon>
        <taxon>Pseudomonadota</taxon>
        <taxon>Gammaproteobacteria</taxon>
        <taxon>Arenicellales</taxon>
        <taxon>Arenicellaceae</taxon>
        <taxon>Arenicella</taxon>
    </lineage>
</organism>
<dbReference type="EMBL" id="BMXA01000001">
    <property type="protein sequence ID" value="GGZ96009.1"/>
    <property type="molecule type" value="Genomic_DNA"/>
</dbReference>
<evidence type="ECO:0000259" key="1">
    <source>
        <dbReference type="Pfam" id="PF00501"/>
    </source>
</evidence>
<sequence length="510" mass="55712">MSVARDVLIKALANYPQNAALSLGNSTYSYAELLVNLEDTITDALSACGHTGSLGVLADKSLNGYRAVAGALLSGQTYIPLNVKYPDARNLAILERSGTSLLVVDAAFEAVAARLNTQLGGVLDILVIDHDEHHTLTSVLHPAERDQRVSMDPRFDDLAYLLFTSGSTGEPKGVPVSNGNLLAYLDNICTVFEFREDDRFSQFFDFTFDLSVHDLMVCWQNGACLCPPTKAGMLMPLHFAKSAQLSVWFSVPSLALTAKDLLGDKFSEFVLPSLRCSLFCGEALPQTLAQQWQKIASGPLINLYGPTEATIAFTAHEYSDADTDYSVVPIGKPFGTNQISLLDAAGNAQPQAELCLGGDQVFAGYWMRDDLTEKAFHQRANQTPWYRSGDVASLRDDAVLVYHGRADRQVQVGGFRVELQEVEHVLRNLTDRGELGVIAYPVSDIGEARGLIAFVRGEALDTQAIRAACQQDLPTYMIPSDIVALDELPYNANGKLDYKQLYKVAEQRTA</sequence>
<evidence type="ECO:0000313" key="4">
    <source>
        <dbReference type="Proteomes" id="UP000614811"/>
    </source>
</evidence>
<dbReference type="GO" id="GO:0005737">
    <property type="term" value="C:cytoplasm"/>
    <property type="evidence" value="ECO:0007669"/>
    <property type="project" value="TreeGrafter"/>
</dbReference>
<dbReference type="PROSITE" id="PS00455">
    <property type="entry name" value="AMP_BINDING"/>
    <property type="match status" value="1"/>
</dbReference>
<dbReference type="PANTHER" id="PTHR45527">
    <property type="entry name" value="NONRIBOSOMAL PEPTIDE SYNTHETASE"/>
    <property type="match status" value="1"/>
</dbReference>
<dbReference type="GO" id="GO:0043041">
    <property type="term" value="P:amino acid activation for nonribosomal peptide biosynthetic process"/>
    <property type="evidence" value="ECO:0007669"/>
    <property type="project" value="TreeGrafter"/>
</dbReference>
<dbReference type="InterPro" id="IPR042099">
    <property type="entry name" value="ANL_N_sf"/>
</dbReference>
<dbReference type="Pfam" id="PF13193">
    <property type="entry name" value="AMP-binding_C"/>
    <property type="match status" value="1"/>
</dbReference>
<dbReference type="SUPFAM" id="SSF56801">
    <property type="entry name" value="Acetyl-CoA synthetase-like"/>
    <property type="match status" value="1"/>
</dbReference>
<gene>
    <name evidence="3" type="ORF">GCM10008090_00240</name>
</gene>
<dbReference type="Proteomes" id="UP000614811">
    <property type="component" value="Unassembled WGS sequence"/>
</dbReference>
<feature type="domain" description="AMP-binding enzyme C-terminal" evidence="2">
    <location>
        <begin position="421"/>
        <end position="495"/>
    </location>
</feature>
<dbReference type="InterPro" id="IPR020845">
    <property type="entry name" value="AMP-binding_CS"/>
</dbReference>
<name>A0A918VF07_9GAMM</name>
<reference evidence="3" key="2">
    <citation type="submission" date="2020-09" db="EMBL/GenBank/DDBJ databases">
        <authorList>
            <person name="Sun Q."/>
            <person name="Kim S."/>
        </authorList>
    </citation>
    <scope>NUCLEOTIDE SEQUENCE</scope>
    <source>
        <strain evidence="3">KCTC 12711</strain>
    </source>
</reference>
<dbReference type="Gene3D" id="3.30.300.30">
    <property type="match status" value="1"/>
</dbReference>
<dbReference type="InterPro" id="IPR025110">
    <property type="entry name" value="AMP-bd_C"/>
</dbReference>
<proteinExistence type="predicted"/>
<dbReference type="GO" id="GO:0016874">
    <property type="term" value="F:ligase activity"/>
    <property type="evidence" value="ECO:0007669"/>
    <property type="project" value="UniProtKB-KW"/>
</dbReference>
<dbReference type="GO" id="GO:0044550">
    <property type="term" value="P:secondary metabolite biosynthetic process"/>
    <property type="evidence" value="ECO:0007669"/>
    <property type="project" value="TreeGrafter"/>
</dbReference>
<keyword evidence="3" id="KW-0436">Ligase</keyword>